<reference evidence="1" key="1">
    <citation type="submission" date="2019-06" db="EMBL/GenBank/DDBJ databases">
        <authorList>
            <person name="Zheng W."/>
        </authorList>
    </citation>
    <scope>NUCLEOTIDE SEQUENCE</scope>
    <source>
        <strain evidence="1">QDHG01</strain>
    </source>
</reference>
<gene>
    <name evidence="1" type="ORF">FGO68_gene1280</name>
</gene>
<sequence length="77" mass="8533">MSSMGALQMPPYESPSVRVPNLSLKLFSLSLLQMIKMKRAGAPNITTNIPFEVVDASCSPVVEQLSQIFQLVQWLPQ</sequence>
<dbReference type="EMBL" id="RRYP01016594">
    <property type="protein sequence ID" value="TNV74853.1"/>
    <property type="molecule type" value="Genomic_DNA"/>
</dbReference>
<dbReference type="AlphaFoldDB" id="A0A8J8SYE6"/>
<keyword evidence="2" id="KW-1185">Reference proteome</keyword>
<accession>A0A8J8SYE6</accession>
<protein>
    <submittedName>
        <fullName evidence="1">Uncharacterized protein</fullName>
    </submittedName>
</protein>
<evidence type="ECO:0000313" key="2">
    <source>
        <dbReference type="Proteomes" id="UP000785679"/>
    </source>
</evidence>
<proteinExistence type="predicted"/>
<dbReference type="Proteomes" id="UP000785679">
    <property type="component" value="Unassembled WGS sequence"/>
</dbReference>
<organism evidence="1 2">
    <name type="scientific">Halteria grandinella</name>
    <dbReference type="NCBI Taxonomy" id="5974"/>
    <lineage>
        <taxon>Eukaryota</taxon>
        <taxon>Sar</taxon>
        <taxon>Alveolata</taxon>
        <taxon>Ciliophora</taxon>
        <taxon>Intramacronucleata</taxon>
        <taxon>Spirotrichea</taxon>
        <taxon>Stichotrichia</taxon>
        <taxon>Sporadotrichida</taxon>
        <taxon>Halteriidae</taxon>
        <taxon>Halteria</taxon>
    </lineage>
</organism>
<comment type="caution">
    <text evidence="1">The sequence shown here is derived from an EMBL/GenBank/DDBJ whole genome shotgun (WGS) entry which is preliminary data.</text>
</comment>
<evidence type="ECO:0000313" key="1">
    <source>
        <dbReference type="EMBL" id="TNV74853.1"/>
    </source>
</evidence>
<name>A0A8J8SYE6_HALGN</name>